<dbReference type="Proteomes" id="UP000184144">
    <property type="component" value="Unassembled WGS sequence"/>
</dbReference>
<organism evidence="1 2">
    <name type="scientific">Litoreibacter ascidiaceicola</name>
    <dbReference type="NCBI Taxonomy" id="1486859"/>
    <lineage>
        <taxon>Bacteria</taxon>
        <taxon>Pseudomonadati</taxon>
        <taxon>Pseudomonadota</taxon>
        <taxon>Alphaproteobacteria</taxon>
        <taxon>Rhodobacterales</taxon>
        <taxon>Roseobacteraceae</taxon>
        <taxon>Litoreibacter</taxon>
    </lineage>
</organism>
<dbReference type="STRING" id="1486859.SAMN05444273_101605"/>
<reference evidence="2" key="1">
    <citation type="submission" date="2016-11" db="EMBL/GenBank/DDBJ databases">
        <authorList>
            <person name="Varghese N."/>
            <person name="Submissions S."/>
        </authorList>
    </citation>
    <scope>NUCLEOTIDE SEQUENCE [LARGE SCALE GENOMIC DNA]</scope>
    <source>
        <strain evidence="2">DSM 100566</strain>
    </source>
</reference>
<protein>
    <submittedName>
        <fullName evidence="1">Uncharacterized protein</fullName>
    </submittedName>
</protein>
<dbReference type="AlphaFoldDB" id="A0A1M4U0C2"/>
<accession>A0A1M4U0C2</accession>
<evidence type="ECO:0000313" key="2">
    <source>
        <dbReference type="Proteomes" id="UP000184144"/>
    </source>
</evidence>
<evidence type="ECO:0000313" key="1">
    <source>
        <dbReference type="EMBL" id="SHE50037.1"/>
    </source>
</evidence>
<sequence>MTRAHIGHNNGPTMEAGFAFRKHAWTKARAALLPTLPIEILRTRVKRAQALGLPYKTYASVRASTGRDVVGFLFSNNALRMLRDTQPSLRAHALKHIDATCTALVHRPLSPDTFRDSLASQGLHITTARAPHFAQSWSDIRAAVQAPLRAADLPLDGVLVIGDTTHERDWSMAARLAGFLPSDRYFTAEHTAR</sequence>
<dbReference type="OrthoDB" id="7644647at2"/>
<proteinExistence type="predicted"/>
<keyword evidence="2" id="KW-1185">Reference proteome</keyword>
<dbReference type="EMBL" id="FQUV01000001">
    <property type="protein sequence ID" value="SHE50037.1"/>
    <property type="molecule type" value="Genomic_DNA"/>
</dbReference>
<name>A0A1M4U0C2_9RHOB</name>
<dbReference type="RefSeq" id="WP_073140304.1">
    <property type="nucleotide sequence ID" value="NZ_FQUV01000001.1"/>
</dbReference>
<gene>
    <name evidence="1" type="ORF">SAMN05444273_101605</name>
</gene>